<dbReference type="InterPro" id="IPR036864">
    <property type="entry name" value="Zn2-C6_fun-type_DNA-bd_sf"/>
</dbReference>
<evidence type="ECO:0000259" key="4">
    <source>
        <dbReference type="PROSITE" id="PS50048"/>
    </source>
</evidence>
<feature type="compositionally biased region" description="Basic and acidic residues" evidence="3">
    <location>
        <begin position="216"/>
        <end position="225"/>
    </location>
</feature>
<feature type="compositionally biased region" description="Polar residues" evidence="3">
    <location>
        <begin position="689"/>
        <end position="727"/>
    </location>
</feature>
<dbReference type="Gene3D" id="4.10.240.10">
    <property type="entry name" value="Zn(2)-C6 fungal-type DNA-binding domain"/>
    <property type="match status" value="1"/>
</dbReference>
<dbReference type="SMART" id="SM00066">
    <property type="entry name" value="GAL4"/>
    <property type="match status" value="1"/>
</dbReference>
<sequence length="943" mass="104530">MEIQHAESRPGKKPLRSKKEDVEHKEDITVGKSGPRKRVSQACDRCRSRKDKCDGKKPACSTCVTHGRTCSYDANVKKRGLPEGYVRGLEKLWGLAIREVEGMEDKILLVLTGEDGTETLLTIWNEDGPSDSLVDTWRKSRISQELERLLPILEPSTDTGKRKRLDSESQAGKRVDISGSQKASSVTADPEASQSLPGASWPEKFSDNTSPGTIHSRHDSKDDVGVLHAQHKPSPTSGSTSAPTAAAAEVPNLPSDTWQLLDVYFSYTHCWLPIIEKHDLLRTSYQYSQVKDAEPTSSLMSGDHAALWAAISYAKYQHSTLQGPHAAKADADWSPRETYSHARSLIPDEEGAFQLGHIQALLILTLANIGLGHLRRAWLLIGQAVRVAIDMDLDRPSNEGIDASRSSLRTKHVYLGCFVLETILAARLGRRPHLRSEDVTKVGLLNEDGLEEWDPWTDCLSARKEAPGSSRGPLSALSTFNRLVQVLQILNDAICSISSDSSKQQLLITSTSLLDRLRDWKQSQPPQFSFNPTTLQRSGQTWQILPHHYHLHLVYASALSTSQILGYRGSSDGWNFEQCAATSQQIADLLKHQVESYEILLVPPTFEYFIKTAYDTVHEVQSSIESTHITLDDWKYDMDRCISAMKNSWPALTIFKTTPSFIPVSRSRRESQVAFDLISGINREPEPSQPVQTPQGSRSSESANPFSPQVFRSQSMSGGDRPQQIQSPPMIRTEQPQQTQGMPAKAMAPPSSHRSASFVSSPGNLRPNLQQASQPIFNIPSPVANETWSINQRQQMHLMNQPSMDLSQPLPSQFQHAMSINSDVESDSMFNEFAALDAMEWTDNWDQSLVNLGFTDPDNMSQDFYAMSRDPEPLYPNTVLQQLLANSNAEASGVLDGSVFGDMSMQPFGSMGFGDGNEGIEAGQILQALSQAEEQARLRRGNG</sequence>
<evidence type="ECO:0000256" key="3">
    <source>
        <dbReference type="SAM" id="MobiDB-lite"/>
    </source>
</evidence>
<keyword evidence="6" id="KW-1185">Reference proteome</keyword>
<dbReference type="InterPro" id="IPR007219">
    <property type="entry name" value="XnlR_reg_dom"/>
</dbReference>
<accession>A0ABR4P9Z5</accession>
<feature type="compositionally biased region" description="Basic and acidic residues" evidence="3">
    <location>
        <begin position="1"/>
        <end position="10"/>
    </location>
</feature>
<feature type="region of interest" description="Disordered" evidence="3">
    <location>
        <begin position="1"/>
        <end position="37"/>
    </location>
</feature>
<dbReference type="PROSITE" id="PS50048">
    <property type="entry name" value="ZN2_CY6_FUNGAL_2"/>
    <property type="match status" value="1"/>
</dbReference>
<dbReference type="PANTHER" id="PTHR47655">
    <property type="entry name" value="QUINIC ACID UTILIZATION ACTIVATOR"/>
    <property type="match status" value="1"/>
</dbReference>
<feature type="compositionally biased region" description="Basic and acidic residues" evidence="3">
    <location>
        <begin position="165"/>
        <end position="176"/>
    </location>
</feature>
<protein>
    <recommendedName>
        <fullName evidence="4">Zn(2)-C6 fungal-type domain-containing protein</fullName>
    </recommendedName>
</protein>
<feature type="region of interest" description="Disordered" evidence="3">
    <location>
        <begin position="679"/>
        <end position="768"/>
    </location>
</feature>
<dbReference type="Pfam" id="PF04082">
    <property type="entry name" value="Fungal_trans"/>
    <property type="match status" value="1"/>
</dbReference>
<dbReference type="SUPFAM" id="SSF57701">
    <property type="entry name" value="Zn2/Cys6 DNA-binding domain"/>
    <property type="match status" value="1"/>
</dbReference>
<comment type="caution">
    <text evidence="5">The sequence shown here is derived from an EMBL/GenBank/DDBJ whole genome shotgun (WGS) entry which is preliminary data.</text>
</comment>
<dbReference type="Pfam" id="PF00172">
    <property type="entry name" value="Zn_clus"/>
    <property type="match status" value="1"/>
</dbReference>
<feature type="compositionally biased region" description="Basic and acidic residues" evidence="3">
    <location>
        <begin position="17"/>
        <end position="29"/>
    </location>
</feature>
<feature type="compositionally biased region" description="Polar residues" evidence="3">
    <location>
        <begin position="178"/>
        <end position="197"/>
    </location>
</feature>
<dbReference type="PANTHER" id="PTHR47655:SF2">
    <property type="entry name" value="QUINIC ACID UTILIZATION ACTIVATOR"/>
    <property type="match status" value="1"/>
</dbReference>
<feature type="compositionally biased region" description="Low complexity" evidence="3">
    <location>
        <begin position="233"/>
        <end position="248"/>
    </location>
</feature>
<keyword evidence="1" id="KW-0479">Metal-binding</keyword>
<dbReference type="CDD" id="cd12148">
    <property type="entry name" value="fungal_TF_MHR"/>
    <property type="match status" value="1"/>
</dbReference>
<reference evidence="5 6" key="1">
    <citation type="submission" date="2024-06" db="EMBL/GenBank/DDBJ databases">
        <title>Complete genome of Phlyctema vagabunda strain 19-DSS-EL-015.</title>
        <authorList>
            <person name="Fiorenzani C."/>
        </authorList>
    </citation>
    <scope>NUCLEOTIDE SEQUENCE [LARGE SCALE GENOMIC DNA]</scope>
    <source>
        <strain evidence="5 6">19-DSS-EL-015</strain>
    </source>
</reference>
<feature type="compositionally biased region" description="Polar residues" evidence="3">
    <location>
        <begin position="752"/>
        <end position="768"/>
    </location>
</feature>
<evidence type="ECO:0000256" key="2">
    <source>
        <dbReference type="ARBA" id="ARBA00023242"/>
    </source>
</evidence>
<dbReference type="CDD" id="cd00067">
    <property type="entry name" value="GAL4"/>
    <property type="match status" value="1"/>
</dbReference>
<dbReference type="PROSITE" id="PS00463">
    <property type="entry name" value="ZN2_CY6_FUNGAL_1"/>
    <property type="match status" value="1"/>
</dbReference>
<keyword evidence="2" id="KW-0539">Nucleus</keyword>
<feature type="domain" description="Zn(2)-C6 fungal-type" evidence="4">
    <location>
        <begin position="42"/>
        <end position="72"/>
    </location>
</feature>
<dbReference type="SMART" id="SM00906">
    <property type="entry name" value="Fungal_trans"/>
    <property type="match status" value="1"/>
</dbReference>
<gene>
    <name evidence="5" type="ORF">PVAG01_08609</name>
</gene>
<evidence type="ECO:0000313" key="6">
    <source>
        <dbReference type="Proteomes" id="UP001629113"/>
    </source>
</evidence>
<dbReference type="EMBL" id="JBFCZG010000007">
    <property type="protein sequence ID" value="KAL3420110.1"/>
    <property type="molecule type" value="Genomic_DNA"/>
</dbReference>
<organism evidence="5 6">
    <name type="scientific">Phlyctema vagabunda</name>
    <dbReference type="NCBI Taxonomy" id="108571"/>
    <lineage>
        <taxon>Eukaryota</taxon>
        <taxon>Fungi</taxon>
        <taxon>Dikarya</taxon>
        <taxon>Ascomycota</taxon>
        <taxon>Pezizomycotina</taxon>
        <taxon>Leotiomycetes</taxon>
        <taxon>Helotiales</taxon>
        <taxon>Dermateaceae</taxon>
        <taxon>Phlyctema</taxon>
    </lineage>
</organism>
<feature type="region of interest" description="Disordered" evidence="3">
    <location>
        <begin position="153"/>
        <end position="248"/>
    </location>
</feature>
<name>A0ABR4P9Z5_9HELO</name>
<dbReference type="InterPro" id="IPR052783">
    <property type="entry name" value="Metabolic/Drug-Res_Regulator"/>
</dbReference>
<evidence type="ECO:0000256" key="1">
    <source>
        <dbReference type="ARBA" id="ARBA00022723"/>
    </source>
</evidence>
<evidence type="ECO:0000313" key="5">
    <source>
        <dbReference type="EMBL" id="KAL3420110.1"/>
    </source>
</evidence>
<dbReference type="InterPro" id="IPR001138">
    <property type="entry name" value="Zn2Cys6_DnaBD"/>
</dbReference>
<proteinExistence type="predicted"/>
<dbReference type="Proteomes" id="UP001629113">
    <property type="component" value="Unassembled WGS sequence"/>
</dbReference>